<dbReference type="AlphaFoldDB" id="A0A174ZVJ4"/>
<gene>
    <name evidence="7" type="primary">umuC</name>
    <name evidence="7" type="ORF">ERS852492_01991</name>
</gene>
<dbReference type="PROSITE" id="PS50173">
    <property type="entry name" value="UMUC"/>
    <property type="match status" value="1"/>
</dbReference>
<dbReference type="Gene3D" id="3.40.1170.60">
    <property type="match status" value="1"/>
</dbReference>
<dbReference type="Pfam" id="PF00817">
    <property type="entry name" value="IMS"/>
    <property type="match status" value="1"/>
</dbReference>
<dbReference type="InterPro" id="IPR036775">
    <property type="entry name" value="DNA_pol_Y-fam_lit_finger_sf"/>
</dbReference>
<evidence type="ECO:0000256" key="5">
    <source>
        <dbReference type="ARBA" id="ARBA00022932"/>
    </source>
</evidence>
<dbReference type="EMBL" id="CZBV01000005">
    <property type="protein sequence ID" value="CUQ87240.1"/>
    <property type="molecule type" value="Genomic_DNA"/>
</dbReference>
<dbReference type="SUPFAM" id="SSF56672">
    <property type="entry name" value="DNA/RNA polymerases"/>
    <property type="match status" value="1"/>
</dbReference>
<feature type="domain" description="UmuC" evidence="6">
    <location>
        <begin position="5"/>
        <end position="210"/>
    </location>
</feature>
<dbReference type="Pfam" id="PF11799">
    <property type="entry name" value="IMS_C"/>
    <property type="match status" value="1"/>
</dbReference>
<proteinExistence type="inferred from homology"/>
<protein>
    <submittedName>
        <fullName evidence="7">DNA polymerase IV</fullName>
    </submittedName>
</protein>
<dbReference type="InterPro" id="IPR050116">
    <property type="entry name" value="DNA_polymerase-Y"/>
</dbReference>
<keyword evidence="2" id="KW-0515">Mutator protein</keyword>
<dbReference type="Proteomes" id="UP000095780">
    <property type="component" value="Unassembled WGS sequence"/>
</dbReference>
<evidence type="ECO:0000313" key="7">
    <source>
        <dbReference type="EMBL" id="CUQ87240.1"/>
    </source>
</evidence>
<dbReference type="GO" id="GO:0003684">
    <property type="term" value="F:damaged DNA binding"/>
    <property type="evidence" value="ECO:0007669"/>
    <property type="project" value="InterPro"/>
</dbReference>
<dbReference type="GO" id="GO:0009432">
    <property type="term" value="P:SOS response"/>
    <property type="evidence" value="ECO:0007669"/>
    <property type="project" value="TreeGrafter"/>
</dbReference>
<dbReference type="Gene3D" id="1.10.150.20">
    <property type="entry name" value="5' to 3' exonuclease, C-terminal subdomain"/>
    <property type="match status" value="1"/>
</dbReference>
<organism evidence="7 8">
    <name type="scientific">Lachnospira eligens</name>
    <dbReference type="NCBI Taxonomy" id="39485"/>
    <lineage>
        <taxon>Bacteria</taxon>
        <taxon>Bacillati</taxon>
        <taxon>Bacillota</taxon>
        <taxon>Clostridia</taxon>
        <taxon>Lachnospirales</taxon>
        <taxon>Lachnospiraceae</taxon>
        <taxon>Lachnospira</taxon>
    </lineage>
</organism>
<dbReference type="PANTHER" id="PTHR11076:SF35">
    <property type="entry name" value="DNA REPAIR PROTEIN HOMOLOG YOBH"/>
    <property type="match status" value="1"/>
</dbReference>
<evidence type="ECO:0000256" key="1">
    <source>
        <dbReference type="ARBA" id="ARBA00010945"/>
    </source>
</evidence>
<dbReference type="InterPro" id="IPR017961">
    <property type="entry name" value="DNA_pol_Y-fam_little_finger"/>
</dbReference>
<keyword evidence="5" id="KW-0239">DNA-directed DNA polymerase</keyword>
<dbReference type="RefSeq" id="WP_055287594.1">
    <property type="nucleotide sequence ID" value="NZ_CABIXW010000005.1"/>
</dbReference>
<accession>A0A174ZVJ4</accession>
<evidence type="ECO:0000313" key="8">
    <source>
        <dbReference type="Proteomes" id="UP000095780"/>
    </source>
</evidence>
<keyword evidence="4" id="KW-0227">DNA damage</keyword>
<name>A0A174ZVJ4_9FIRM</name>
<dbReference type="PANTHER" id="PTHR11076">
    <property type="entry name" value="DNA REPAIR POLYMERASE UMUC / TRANSFERASE FAMILY MEMBER"/>
    <property type="match status" value="1"/>
</dbReference>
<keyword evidence="5" id="KW-0808">Transferase</keyword>
<dbReference type="Gene3D" id="3.30.70.270">
    <property type="match status" value="1"/>
</dbReference>
<dbReference type="InterPro" id="IPR043128">
    <property type="entry name" value="Rev_trsase/Diguanyl_cyclase"/>
</dbReference>
<dbReference type="GO" id="GO:0005829">
    <property type="term" value="C:cytosol"/>
    <property type="evidence" value="ECO:0007669"/>
    <property type="project" value="TreeGrafter"/>
</dbReference>
<evidence type="ECO:0000259" key="6">
    <source>
        <dbReference type="PROSITE" id="PS50173"/>
    </source>
</evidence>
<dbReference type="GO" id="GO:0006281">
    <property type="term" value="P:DNA repair"/>
    <property type="evidence" value="ECO:0007669"/>
    <property type="project" value="InterPro"/>
</dbReference>
<dbReference type="InterPro" id="IPR001126">
    <property type="entry name" value="UmuC"/>
</dbReference>
<dbReference type="GO" id="GO:0003887">
    <property type="term" value="F:DNA-directed DNA polymerase activity"/>
    <property type="evidence" value="ECO:0007669"/>
    <property type="project" value="UniProtKB-KW"/>
</dbReference>
<dbReference type="GO" id="GO:0042276">
    <property type="term" value="P:error-prone translesion synthesis"/>
    <property type="evidence" value="ECO:0007669"/>
    <property type="project" value="TreeGrafter"/>
</dbReference>
<keyword evidence="3" id="KW-0548">Nucleotidyltransferase</keyword>
<evidence type="ECO:0000256" key="2">
    <source>
        <dbReference type="ARBA" id="ARBA00022457"/>
    </source>
</evidence>
<reference evidence="7 8" key="1">
    <citation type="submission" date="2015-09" db="EMBL/GenBank/DDBJ databases">
        <authorList>
            <consortium name="Pathogen Informatics"/>
        </authorList>
    </citation>
    <scope>NUCLEOTIDE SEQUENCE [LARGE SCALE GENOMIC DNA]</scope>
    <source>
        <strain evidence="7 8">2789STDY5834878</strain>
    </source>
</reference>
<dbReference type="InterPro" id="IPR043502">
    <property type="entry name" value="DNA/RNA_pol_sf"/>
</dbReference>
<dbReference type="Gene3D" id="3.30.1490.100">
    <property type="entry name" value="DNA polymerase, Y-family, little finger domain"/>
    <property type="match status" value="1"/>
</dbReference>
<evidence type="ECO:0000256" key="4">
    <source>
        <dbReference type="ARBA" id="ARBA00022763"/>
    </source>
</evidence>
<evidence type="ECO:0000256" key="3">
    <source>
        <dbReference type="ARBA" id="ARBA00022695"/>
    </source>
</evidence>
<comment type="similarity">
    <text evidence="1">Belongs to the DNA polymerase type-Y family.</text>
</comment>
<sequence>MERVYIAIDLKSFYASVECVERESDPLTTNLVVADESRTAKTICLAVTPSLKKYGLSGRSRLFEVEQKAKEIEERTGKKLEYTVAVPRMGLYIEYSSKIYSIYLKYFSKDDITVYSIDEVFIDATDYMKLYNMTARQLTAKVIEDVYDTTGITATAGIAPNLYLCKIAMDIVAKHIQADSKGVRIAELSVNDYRKMLWSHTPLTDFWRVGPGISRQLEKHGIKTMGDIARMSLEDEDWLYKQFGVDAEILIDHAWGYEPCTIADIKKYKPKASSLCSGQVLKEPYTFEDARIVVGEMADELALDLVDKGFVTDSIALNVTYDRVNVDKGTYKGEIHVDRYGREVPQGLNKSVSLTTCTSSSKQLREAFLDIYDKYTDRKLYIRKLNLTVANLTNEGFQQFDMFTDQTQLEREKKMQHAMLDIKKKYGKNAVMKANNLQNKATAIERNGQIGGHRA</sequence>